<reference evidence="3" key="1">
    <citation type="journal article" date="2008" name="PLoS ONE">
        <title>Survival in nuclear waste, extreme resistance, and potential applications gleaned from the genome sequence of Kineococcus radiotolerans SRS30216.</title>
        <authorList>
            <person name="Bagwell C.E."/>
            <person name="Bhat S."/>
            <person name="Hawkins G.M."/>
            <person name="Smith B.W."/>
            <person name="Biswas T."/>
            <person name="Hoover T.R."/>
            <person name="Saunders E."/>
            <person name="Han C.S."/>
            <person name="Tsodikov O.V."/>
            <person name="Shimkets L.J."/>
        </authorList>
    </citation>
    <scope>NUCLEOTIDE SEQUENCE [LARGE SCALE GENOMIC DNA]</scope>
    <source>
        <strain evidence="3">ATCC BAA-149 / DSM 14245 / SRS30216</strain>
    </source>
</reference>
<evidence type="ECO:0000313" key="3">
    <source>
        <dbReference type="Proteomes" id="UP000001116"/>
    </source>
</evidence>
<evidence type="ECO:0000313" key="2">
    <source>
        <dbReference type="EMBL" id="ABS06077.1"/>
    </source>
</evidence>
<dbReference type="AlphaFoldDB" id="A6WGY8"/>
<dbReference type="EMBL" id="CP000751">
    <property type="protein sequence ID" value="ABS06077.1"/>
    <property type="molecule type" value="Genomic_DNA"/>
</dbReference>
<keyword evidence="2" id="KW-0614">Plasmid</keyword>
<feature type="region of interest" description="Disordered" evidence="1">
    <location>
        <begin position="1"/>
        <end position="26"/>
    </location>
</feature>
<evidence type="ECO:0000256" key="1">
    <source>
        <dbReference type="SAM" id="MobiDB-lite"/>
    </source>
</evidence>
<organism evidence="2 3">
    <name type="scientific">Kineococcus radiotolerans (strain ATCC BAA-149 / DSM 14245 / SRS30216)</name>
    <dbReference type="NCBI Taxonomy" id="266940"/>
    <lineage>
        <taxon>Bacteria</taxon>
        <taxon>Bacillati</taxon>
        <taxon>Actinomycetota</taxon>
        <taxon>Actinomycetes</taxon>
        <taxon>Kineosporiales</taxon>
        <taxon>Kineosporiaceae</taxon>
        <taxon>Kineococcus</taxon>
    </lineage>
</organism>
<dbReference type="Proteomes" id="UP000001116">
    <property type="component" value="Plasmid pKRAD01"/>
</dbReference>
<dbReference type="HOGENOM" id="CLU_1203544_0_0_11"/>
<proteinExistence type="predicted"/>
<feature type="compositionally biased region" description="Polar residues" evidence="1">
    <location>
        <begin position="16"/>
        <end position="25"/>
    </location>
</feature>
<keyword evidence="3" id="KW-1185">Reference proteome</keyword>
<accession>A6WGY8</accession>
<sequence length="230" mass="25157">MPTDPLSSPHVLALNTGPQEPQNSRPLLVTTHDTARLTYRHLTAQWTDTSFLVSAATSLDTVRDTLRHRLSVERRRELGGEEPRCPHVRVRWTNGPTVATVAATCSLFHGAEFHPALGRWMAQESLLALPPRDGHEPIPVLVQYDAGSARLHRSLSRGYRDDLLRCASAFGFHGTGGLLSTPWGLAVDHPAVVAELLSTLLSRRAARDGAQLVDSIARRDFVLAATGLSR</sequence>
<gene>
    <name evidence="2" type="ordered locus">Krad_4618</name>
</gene>
<geneLocation type="plasmid" evidence="2 3">
    <name>pKRAD01</name>
</geneLocation>
<protein>
    <submittedName>
        <fullName evidence="2">Uncharacterized protein</fullName>
    </submittedName>
</protein>
<name>A6WGY8_KINRD</name>
<dbReference type="KEGG" id="kra:Krad_4618"/>